<dbReference type="Proteomes" id="UP000005239">
    <property type="component" value="Unassembled WGS sequence"/>
</dbReference>
<accession>A0A2A6CMQ0</accession>
<organism evidence="6 7">
    <name type="scientific">Pristionchus pacificus</name>
    <name type="common">Parasitic nematode worm</name>
    <dbReference type="NCBI Taxonomy" id="54126"/>
    <lineage>
        <taxon>Eukaryota</taxon>
        <taxon>Metazoa</taxon>
        <taxon>Ecdysozoa</taxon>
        <taxon>Nematoda</taxon>
        <taxon>Chromadorea</taxon>
        <taxon>Rhabditida</taxon>
        <taxon>Rhabditina</taxon>
        <taxon>Diplogasteromorpha</taxon>
        <taxon>Diplogasteroidea</taxon>
        <taxon>Neodiplogasteridae</taxon>
        <taxon>Pristionchus</taxon>
    </lineage>
</organism>
<reference evidence="6" key="2">
    <citation type="submission" date="2022-06" db="UniProtKB">
        <authorList>
            <consortium name="EnsemblMetazoa"/>
        </authorList>
    </citation>
    <scope>IDENTIFICATION</scope>
    <source>
        <strain evidence="6">PS312</strain>
    </source>
</reference>
<protein>
    <submittedName>
        <fullName evidence="6">G protein-coupled receptor</fullName>
    </submittedName>
</protein>
<evidence type="ECO:0000256" key="1">
    <source>
        <dbReference type="ARBA" id="ARBA00004141"/>
    </source>
</evidence>
<dbReference type="InterPro" id="IPR019421">
    <property type="entry name" value="7TM_GPCR_serpentine_rcpt_Srd"/>
</dbReference>
<gene>
    <name evidence="6" type="primary">WBGene00279865</name>
</gene>
<keyword evidence="5" id="KW-0472">Membrane</keyword>
<dbReference type="GO" id="GO:0016020">
    <property type="term" value="C:membrane"/>
    <property type="evidence" value="ECO:0007669"/>
    <property type="project" value="UniProtKB-SubCell"/>
</dbReference>
<dbReference type="PANTHER" id="PTHR22945">
    <property type="entry name" value="SERPENTINE RECEPTOR, CLASS D DELTA"/>
    <property type="match status" value="1"/>
</dbReference>
<dbReference type="EnsemblMetazoa" id="PPA41496.1">
    <property type="protein sequence ID" value="PPA41496.1"/>
    <property type="gene ID" value="WBGene00279865"/>
</dbReference>
<evidence type="ECO:0000256" key="5">
    <source>
        <dbReference type="ARBA" id="ARBA00023136"/>
    </source>
</evidence>
<dbReference type="Pfam" id="PF10317">
    <property type="entry name" value="7TM_GPCR_Srd"/>
    <property type="match status" value="1"/>
</dbReference>
<evidence type="ECO:0000313" key="6">
    <source>
        <dbReference type="EnsemblMetazoa" id="PPA41496.1"/>
    </source>
</evidence>
<dbReference type="AlphaFoldDB" id="A0A2A6CMQ0"/>
<reference evidence="7" key="1">
    <citation type="journal article" date="2008" name="Nat. Genet.">
        <title>The Pristionchus pacificus genome provides a unique perspective on nematode lifestyle and parasitism.</title>
        <authorList>
            <person name="Dieterich C."/>
            <person name="Clifton S.W."/>
            <person name="Schuster L.N."/>
            <person name="Chinwalla A."/>
            <person name="Delehaunty K."/>
            <person name="Dinkelacker I."/>
            <person name="Fulton L."/>
            <person name="Fulton R."/>
            <person name="Godfrey J."/>
            <person name="Minx P."/>
            <person name="Mitreva M."/>
            <person name="Roeseler W."/>
            <person name="Tian H."/>
            <person name="Witte H."/>
            <person name="Yang S.P."/>
            <person name="Wilson R.K."/>
            <person name="Sommer R.J."/>
        </authorList>
    </citation>
    <scope>NUCLEOTIDE SEQUENCE [LARGE SCALE GENOMIC DNA]</scope>
    <source>
        <strain evidence="7">PS312</strain>
    </source>
</reference>
<evidence type="ECO:0000256" key="4">
    <source>
        <dbReference type="ARBA" id="ARBA00022989"/>
    </source>
</evidence>
<keyword evidence="7" id="KW-1185">Reference proteome</keyword>
<sequence>MLLTLPYPVPLHDIVAIVHHLVVDSLAITTNFILIASIIVASPPCMKSYKLILLCSALNDVVAGVMRLGAMSRIVPAAPVLAHFYIGPCTIVSGYLRVSCLCETRIPILGNFCYVLESILFATLAFSTAQDDSRLVVEALRLTRPTYSVDSYFIRSISSMSDTVSDRTKAMHLALCKVAINIINIQLYLCRVLSAIITAIMLFPVGYLIFSMYILRLCLLVHYRARNAR</sequence>
<comment type="similarity">
    <text evidence="2">Belongs to the nematode receptor-like protein srd family.</text>
</comment>
<dbReference type="InterPro" id="IPR050920">
    <property type="entry name" value="Nematode_rcpt-like_delta"/>
</dbReference>
<keyword evidence="4" id="KW-1133">Transmembrane helix</keyword>
<comment type="subcellular location">
    <subcellularLocation>
        <location evidence="1">Membrane</location>
        <topology evidence="1">Multi-pass membrane protein</topology>
    </subcellularLocation>
</comment>
<proteinExistence type="inferred from homology"/>
<evidence type="ECO:0000313" key="7">
    <source>
        <dbReference type="Proteomes" id="UP000005239"/>
    </source>
</evidence>
<evidence type="ECO:0000256" key="2">
    <source>
        <dbReference type="ARBA" id="ARBA00009166"/>
    </source>
</evidence>
<evidence type="ECO:0000256" key="3">
    <source>
        <dbReference type="ARBA" id="ARBA00022692"/>
    </source>
</evidence>
<dbReference type="PANTHER" id="PTHR22945:SF40">
    <property type="entry name" value="SERPENTINE RECEPTOR, CLASS D (DELTA)-RELATED"/>
    <property type="match status" value="1"/>
</dbReference>
<name>A0A2A6CMQ0_PRIPA</name>
<accession>A0A8R1YYF5</accession>
<keyword evidence="3" id="KW-0812">Transmembrane</keyword>